<dbReference type="Proteomes" id="UP000756346">
    <property type="component" value="Unassembled WGS sequence"/>
</dbReference>
<keyword evidence="3" id="KW-1185">Reference proteome</keyword>
<dbReference type="Gene3D" id="3.40.50.1820">
    <property type="entry name" value="alpha/beta hydrolase"/>
    <property type="match status" value="1"/>
</dbReference>
<dbReference type="GeneID" id="70184998"/>
<feature type="chain" id="PRO_5040238973" evidence="1">
    <location>
        <begin position="23"/>
        <end position="694"/>
    </location>
</feature>
<dbReference type="OrthoDB" id="184793at2759"/>
<dbReference type="AlphaFoldDB" id="A0A9P8XU13"/>
<proteinExistence type="predicted"/>
<dbReference type="SUPFAM" id="SSF53474">
    <property type="entry name" value="alpha/beta-Hydrolases"/>
    <property type="match status" value="1"/>
</dbReference>
<organism evidence="2 3">
    <name type="scientific">Microdochium trichocladiopsis</name>
    <dbReference type="NCBI Taxonomy" id="1682393"/>
    <lineage>
        <taxon>Eukaryota</taxon>
        <taxon>Fungi</taxon>
        <taxon>Dikarya</taxon>
        <taxon>Ascomycota</taxon>
        <taxon>Pezizomycotina</taxon>
        <taxon>Sordariomycetes</taxon>
        <taxon>Xylariomycetidae</taxon>
        <taxon>Xylariales</taxon>
        <taxon>Microdochiaceae</taxon>
        <taxon>Microdochium</taxon>
    </lineage>
</organism>
<feature type="signal peptide" evidence="1">
    <location>
        <begin position="1"/>
        <end position="22"/>
    </location>
</feature>
<gene>
    <name evidence="2" type="ORF">B0I36DRAFT_335309</name>
</gene>
<dbReference type="PANTHER" id="PTHR48098">
    <property type="entry name" value="ENTEROCHELIN ESTERASE-RELATED"/>
    <property type="match status" value="1"/>
</dbReference>
<evidence type="ECO:0000256" key="1">
    <source>
        <dbReference type="SAM" id="SignalP"/>
    </source>
</evidence>
<protein>
    <submittedName>
        <fullName evidence="2">Alpha/Beta hydrolase protein</fullName>
    </submittedName>
</protein>
<keyword evidence="1" id="KW-0732">Signal</keyword>
<accession>A0A9P8XU13</accession>
<reference evidence="2" key="1">
    <citation type="journal article" date="2021" name="Nat. Commun.">
        <title>Genetic determinants of endophytism in the Arabidopsis root mycobiome.</title>
        <authorList>
            <person name="Mesny F."/>
            <person name="Miyauchi S."/>
            <person name="Thiergart T."/>
            <person name="Pickel B."/>
            <person name="Atanasova L."/>
            <person name="Karlsson M."/>
            <person name="Huettel B."/>
            <person name="Barry K.W."/>
            <person name="Haridas S."/>
            <person name="Chen C."/>
            <person name="Bauer D."/>
            <person name="Andreopoulos W."/>
            <person name="Pangilinan J."/>
            <person name="LaButti K."/>
            <person name="Riley R."/>
            <person name="Lipzen A."/>
            <person name="Clum A."/>
            <person name="Drula E."/>
            <person name="Henrissat B."/>
            <person name="Kohler A."/>
            <person name="Grigoriev I.V."/>
            <person name="Martin F.M."/>
            <person name="Hacquard S."/>
        </authorList>
    </citation>
    <scope>NUCLEOTIDE SEQUENCE</scope>
    <source>
        <strain evidence="2">MPI-CAGE-CH-0230</strain>
    </source>
</reference>
<keyword evidence="2" id="KW-0378">Hydrolase</keyword>
<dbReference type="PANTHER" id="PTHR48098:SF3">
    <property type="entry name" value="IRON(III) ENTEROBACTIN ESTERASE"/>
    <property type="match status" value="1"/>
</dbReference>
<evidence type="ECO:0000313" key="2">
    <source>
        <dbReference type="EMBL" id="KAH7018098.1"/>
    </source>
</evidence>
<comment type="caution">
    <text evidence="2">The sequence shown here is derived from an EMBL/GenBank/DDBJ whole genome shotgun (WGS) entry which is preliminary data.</text>
</comment>
<dbReference type="InterPro" id="IPR050583">
    <property type="entry name" value="Mycobacterial_A85_antigen"/>
</dbReference>
<dbReference type="EMBL" id="JAGTJQ010000011">
    <property type="protein sequence ID" value="KAH7018098.1"/>
    <property type="molecule type" value="Genomic_DNA"/>
</dbReference>
<sequence>MGLTSYRLASAALAALAGSAVAELSVTIGSSNNVLTGPVDGRVVLIFAPKDTDPLDDIDVTSSPNKMYGKNVAAFGPSDTVTLAGGDVNGTATGVYGWPLVSLDEVEPGTYNVQAFLSPYDTATRADGSQVRLKFPCGDGAPNVNGVGSLKTTTVEVDVTGSDQTITLAFDDIEPPSTSSGSEIGSCYQGNYEDTELLKFVKIRSEKLSAFWGRDMYVGANVLLPKGYDADDKSVRYPVIYAQDHWDADSGAFGYPNSAAFTSAWDNGIIPGTNGNPDRPTPKLIMIKFRHESPFYDDSYAVNTANIGPYGDAINEELIPHLDSLFNTIAEPYARIQEGGSTGGWVSAASLIFRPDLFGACFSYYPDSLDFHRHQDIQLYTNANAYVNADGSAIPSIQTHDSAGNQQILATVAQENHWELVFGTASRSFLQWDVWNSVFGVQGLNGYPLEPWDKVTGEIYPESVEYWKSFDLANYITTNWAGAKNLGEALKDRIHISVGTWDNYFLNEGVVEFQSRVDALGGEGWANVTILANRTHGGLYERRETWNYIELLDKWISDHAPDGPTPLAPAATSPSTRGNVFADVIANGGRGAALARQADPVVTVKQAKVKCGASVSGTLGRWDPGVKLTAQWLVDGEPSGAAFAVAQGQTVRFAPTTAPTSDFEVQLAVTGVKRNYVDETRVSEAAVVQAARRR</sequence>
<dbReference type="RefSeq" id="XP_046006365.1">
    <property type="nucleotide sequence ID" value="XM_046155452.1"/>
</dbReference>
<name>A0A9P8XU13_9PEZI</name>
<dbReference type="InterPro" id="IPR029058">
    <property type="entry name" value="AB_hydrolase_fold"/>
</dbReference>
<evidence type="ECO:0000313" key="3">
    <source>
        <dbReference type="Proteomes" id="UP000756346"/>
    </source>
</evidence>
<dbReference type="GO" id="GO:0016787">
    <property type="term" value="F:hydrolase activity"/>
    <property type="evidence" value="ECO:0007669"/>
    <property type="project" value="UniProtKB-KW"/>
</dbReference>